<evidence type="ECO:0000256" key="2">
    <source>
        <dbReference type="ARBA" id="ARBA00023033"/>
    </source>
</evidence>
<dbReference type="GO" id="GO:0004497">
    <property type="term" value="F:monooxygenase activity"/>
    <property type="evidence" value="ECO:0007669"/>
    <property type="project" value="UniProtKB-KW"/>
</dbReference>
<accession>A0ABW6NJH1</accession>
<dbReference type="Pfam" id="PF01494">
    <property type="entry name" value="FAD_binding_3"/>
    <property type="match status" value="1"/>
</dbReference>
<feature type="compositionally biased region" description="Basic and acidic residues" evidence="3">
    <location>
        <begin position="133"/>
        <end position="147"/>
    </location>
</feature>
<protein>
    <submittedName>
        <fullName evidence="5">FAD-dependent monooxygenase</fullName>
    </submittedName>
</protein>
<evidence type="ECO:0000256" key="1">
    <source>
        <dbReference type="ARBA" id="ARBA00023002"/>
    </source>
</evidence>
<dbReference type="PANTHER" id="PTHR13789">
    <property type="entry name" value="MONOOXYGENASE"/>
    <property type="match status" value="1"/>
</dbReference>
<comment type="caution">
    <text evidence="5">The sequence shown here is derived from an EMBL/GenBank/DDBJ whole genome shotgun (WGS) entry which is preliminary data.</text>
</comment>
<organism evidence="5 6">
    <name type="scientific">Nocardia africana</name>
    <dbReference type="NCBI Taxonomy" id="134964"/>
    <lineage>
        <taxon>Bacteria</taxon>
        <taxon>Bacillati</taxon>
        <taxon>Actinomycetota</taxon>
        <taxon>Actinomycetes</taxon>
        <taxon>Mycobacteriales</taxon>
        <taxon>Nocardiaceae</taxon>
        <taxon>Nocardia</taxon>
    </lineage>
</organism>
<dbReference type="InterPro" id="IPR050493">
    <property type="entry name" value="FAD-dep_Monooxygenase_BioMet"/>
</dbReference>
<feature type="domain" description="FAD-binding" evidence="4">
    <location>
        <begin position="355"/>
        <end position="418"/>
    </location>
</feature>
<name>A0ABW6NJH1_9NOCA</name>
<dbReference type="PANTHER" id="PTHR13789:SF309">
    <property type="entry name" value="PUTATIVE (AFU_ORTHOLOGUE AFUA_6G14510)-RELATED"/>
    <property type="match status" value="1"/>
</dbReference>
<dbReference type="PRINTS" id="PR00420">
    <property type="entry name" value="RNGMNOXGNASE"/>
</dbReference>
<dbReference type="RefSeq" id="WP_387252065.1">
    <property type="nucleotide sequence ID" value="NZ_JBIALX010000006.1"/>
</dbReference>
<gene>
    <name evidence="5" type="ORF">ACFYTH_17655</name>
</gene>
<keyword evidence="1" id="KW-0560">Oxidoreductase</keyword>
<reference evidence="5 6" key="1">
    <citation type="submission" date="2024-10" db="EMBL/GenBank/DDBJ databases">
        <title>The Natural Products Discovery Center: Release of the First 8490 Sequenced Strains for Exploring Actinobacteria Biosynthetic Diversity.</title>
        <authorList>
            <person name="Kalkreuter E."/>
            <person name="Kautsar S.A."/>
            <person name="Yang D."/>
            <person name="Bader C.D."/>
            <person name="Teijaro C.N."/>
            <person name="Fluegel L."/>
            <person name="Davis C.M."/>
            <person name="Simpson J.R."/>
            <person name="Lauterbach L."/>
            <person name="Steele A.D."/>
            <person name="Gui C."/>
            <person name="Meng S."/>
            <person name="Li G."/>
            <person name="Viehrig K."/>
            <person name="Ye F."/>
            <person name="Su P."/>
            <person name="Kiefer A.F."/>
            <person name="Nichols A."/>
            <person name="Cepeda A.J."/>
            <person name="Yan W."/>
            <person name="Fan B."/>
            <person name="Jiang Y."/>
            <person name="Adhikari A."/>
            <person name="Zheng C.-J."/>
            <person name="Schuster L."/>
            <person name="Cowan T.M."/>
            <person name="Smanski M.J."/>
            <person name="Chevrette M.G."/>
            <person name="De Carvalho L.P.S."/>
            <person name="Shen B."/>
        </authorList>
    </citation>
    <scope>NUCLEOTIDE SEQUENCE [LARGE SCALE GENOMIC DNA]</scope>
    <source>
        <strain evidence="5 6">NPDC004550</strain>
    </source>
</reference>
<feature type="compositionally biased region" description="Basic and acidic residues" evidence="3">
    <location>
        <begin position="164"/>
        <end position="181"/>
    </location>
</feature>
<dbReference type="Proteomes" id="UP001601521">
    <property type="component" value="Unassembled WGS sequence"/>
</dbReference>
<dbReference type="EMBL" id="JBIALX010000006">
    <property type="protein sequence ID" value="MFF0455193.1"/>
    <property type="molecule type" value="Genomic_DNA"/>
</dbReference>
<dbReference type="Pfam" id="PF13450">
    <property type="entry name" value="NAD_binding_8"/>
    <property type="match status" value="1"/>
</dbReference>
<evidence type="ECO:0000313" key="6">
    <source>
        <dbReference type="Proteomes" id="UP001601521"/>
    </source>
</evidence>
<dbReference type="SUPFAM" id="SSF51905">
    <property type="entry name" value="FAD/NAD(P)-binding domain"/>
    <property type="match status" value="1"/>
</dbReference>
<dbReference type="Gene3D" id="3.50.50.60">
    <property type="entry name" value="FAD/NAD(P)-binding domain"/>
    <property type="match status" value="2"/>
</dbReference>
<keyword evidence="2 5" id="KW-0503">Monooxygenase</keyword>
<keyword evidence="6" id="KW-1185">Reference proteome</keyword>
<dbReference type="InterPro" id="IPR002938">
    <property type="entry name" value="FAD-bd"/>
</dbReference>
<sequence>MRALRVIVAGGGIGGLAAAIALQRGGHDVEVWERAADIGEVGSGLTLWPNGLRALDAIGVGAEVRSRAMADTEGGIRDRSGRWLTRTDTGKLADRYGPVAAVHRADLFDILRTALGGDRLRLGRTVTGVEIENRWSTKEPEDGERGGESAASGRVTGRSAPPNHARDEVPAARGPESDAAGRAHGIGRGRAPQTADAGSARDAGEVEYEHPAGGHAARGVRVLHTGGVETADLVIGADGLRSVVRTVVCPHARPPRYAGYTAWRMITAPRPELREGGQIWGSGEIFGIVPLADHRVYMFGAVNATEGEHALDGEFAEVQRRFGAWPDPVPRLLAAVSPESVMRHDIYDLPDLPTFVRGRVALLGDAAHAMTPNMGQGANLAVEDAATLAALLGDRGVDDALRAYDALRRPRTRALAHRSRRIGTVAQMSWPPAVRARDTALRLMPGWAMLRAFDRALDWNPPR</sequence>
<dbReference type="InterPro" id="IPR036188">
    <property type="entry name" value="FAD/NAD-bd_sf"/>
</dbReference>
<evidence type="ECO:0000256" key="3">
    <source>
        <dbReference type="SAM" id="MobiDB-lite"/>
    </source>
</evidence>
<feature type="region of interest" description="Disordered" evidence="3">
    <location>
        <begin position="133"/>
        <end position="204"/>
    </location>
</feature>
<evidence type="ECO:0000313" key="5">
    <source>
        <dbReference type="EMBL" id="MFF0455193.1"/>
    </source>
</evidence>
<evidence type="ECO:0000259" key="4">
    <source>
        <dbReference type="Pfam" id="PF01494"/>
    </source>
</evidence>
<proteinExistence type="predicted"/>